<feature type="region of interest" description="Disordered" evidence="1">
    <location>
        <begin position="341"/>
        <end position="432"/>
    </location>
</feature>
<proteinExistence type="predicted"/>
<feature type="compositionally biased region" description="Polar residues" evidence="1">
    <location>
        <begin position="237"/>
        <end position="251"/>
    </location>
</feature>
<gene>
    <name evidence="2" type="ORF">Rhopal_004101-T1</name>
</gene>
<keyword evidence="3" id="KW-1185">Reference proteome</keyword>
<feature type="compositionally biased region" description="Low complexity" evidence="1">
    <location>
        <begin position="346"/>
        <end position="359"/>
    </location>
</feature>
<feature type="region of interest" description="Disordered" evidence="1">
    <location>
        <begin position="55"/>
        <end position="74"/>
    </location>
</feature>
<sequence length="451" mass="48269">MGAPFALPAKSSLGVLPALSFFLASEHDRPPAPRRTSTAPSTAAFFAREPVSRAVAPRGSAGPLDEHQGGYGQRHGRSEMELRLSTTCPSCRSPVAVEVPAWMLSAMEGAQHVAGAMQHEQAYERQYGQQETHPAAAWRERIIEGAVHVARSVKASPIPGMILAFLQALFACVLYLDRRFDLHQRLAVMLGAFLEGLVEIEREVGVMRNVGEALSIGWEATVKGIIAFAKADAPSAPNANETTSRSQSAVPTPQRWPGSPALPQQEANYVGMQFTPRPHIASPEHPDFAGHEYMSADSVSTTRAPSPVINHPRPLHRSYLSSPSLQSSYFAGTNALNSPAHERTTLSLSSSPSDSLLPPYDIASHSAHTTGYAPYPHSQSRSGGPAPTSPVRPRIVRQRSATNPHEPLLRADGTAYESAPAPPPSPTTAARGGWAGKAVLGLAERMNLKVI</sequence>
<evidence type="ECO:0000313" key="3">
    <source>
        <dbReference type="Proteomes" id="UP001342314"/>
    </source>
</evidence>
<evidence type="ECO:0000313" key="2">
    <source>
        <dbReference type="EMBL" id="GJN91085.1"/>
    </source>
</evidence>
<comment type="caution">
    <text evidence="2">The sequence shown here is derived from an EMBL/GenBank/DDBJ whole genome shotgun (WGS) entry which is preliminary data.</text>
</comment>
<dbReference type="Proteomes" id="UP001342314">
    <property type="component" value="Unassembled WGS sequence"/>
</dbReference>
<feature type="region of interest" description="Disordered" evidence="1">
    <location>
        <begin position="234"/>
        <end position="263"/>
    </location>
</feature>
<dbReference type="AlphaFoldDB" id="A0AAV5GEX7"/>
<dbReference type="EMBL" id="BQKY01000008">
    <property type="protein sequence ID" value="GJN91085.1"/>
    <property type="molecule type" value="Genomic_DNA"/>
</dbReference>
<accession>A0AAV5GEX7</accession>
<feature type="region of interest" description="Disordered" evidence="1">
    <location>
        <begin position="296"/>
        <end position="320"/>
    </location>
</feature>
<name>A0AAV5GEX7_9BASI</name>
<reference evidence="2 3" key="1">
    <citation type="submission" date="2021-12" db="EMBL/GenBank/DDBJ databases">
        <title>High titer production of polyol ester of fatty acids by Rhodotorula paludigena BS15 towards product separation-free biomass refinery.</title>
        <authorList>
            <person name="Mano J."/>
            <person name="Ono H."/>
            <person name="Tanaka T."/>
            <person name="Naito K."/>
            <person name="Sushida H."/>
            <person name="Ike M."/>
            <person name="Tokuyasu K."/>
            <person name="Kitaoka M."/>
        </authorList>
    </citation>
    <scope>NUCLEOTIDE SEQUENCE [LARGE SCALE GENOMIC DNA]</scope>
    <source>
        <strain evidence="2 3">BS15</strain>
    </source>
</reference>
<evidence type="ECO:0000256" key="1">
    <source>
        <dbReference type="SAM" id="MobiDB-lite"/>
    </source>
</evidence>
<organism evidence="2 3">
    <name type="scientific">Rhodotorula paludigena</name>
    <dbReference type="NCBI Taxonomy" id="86838"/>
    <lineage>
        <taxon>Eukaryota</taxon>
        <taxon>Fungi</taxon>
        <taxon>Dikarya</taxon>
        <taxon>Basidiomycota</taxon>
        <taxon>Pucciniomycotina</taxon>
        <taxon>Microbotryomycetes</taxon>
        <taxon>Sporidiobolales</taxon>
        <taxon>Sporidiobolaceae</taxon>
        <taxon>Rhodotorula</taxon>
    </lineage>
</organism>
<protein>
    <submittedName>
        <fullName evidence="2">Uncharacterized protein</fullName>
    </submittedName>
</protein>